<feature type="region of interest" description="Disordered" evidence="1">
    <location>
        <begin position="783"/>
        <end position="814"/>
    </location>
</feature>
<gene>
    <name evidence="2" type="ORF">HETSPECPRED_006432</name>
</gene>
<dbReference type="AlphaFoldDB" id="A0A8H3FLP6"/>
<dbReference type="EMBL" id="CAJPDS010000043">
    <property type="protein sequence ID" value="CAF9926839.1"/>
    <property type="molecule type" value="Genomic_DNA"/>
</dbReference>
<reference evidence="2" key="1">
    <citation type="submission" date="2021-03" db="EMBL/GenBank/DDBJ databases">
        <authorList>
            <person name="Tagirdzhanova G."/>
        </authorList>
    </citation>
    <scope>NUCLEOTIDE SEQUENCE</scope>
</reference>
<feature type="compositionally biased region" description="Basic residues" evidence="1">
    <location>
        <begin position="337"/>
        <end position="348"/>
    </location>
</feature>
<organism evidence="2 3">
    <name type="scientific">Heterodermia speciosa</name>
    <dbReference type="NCBI Taxonomy" id="116794"/>
    <lineage>
        <taxon>Eukaryota</taxon>
        <taxon>Fungi</taxon>
        <taxon>Dikarya</taxon>
        <taxon>Ascomycota</taxon>
        <taxon>Pezizomycotina</taxon>
        <taxon>Lecanoromycetes</taxon>
        <taxon>OSLEUM clade</taxon>
        <taxon>Lecanoromycetidae</taxon>
        <taxon>Caliciales</taxon>
        <taxon>Physciaceae</taxon>
        <taxon>Heterodermia</taxon>
    </lineage>
</organism>
<keyword evidence="3" id="KW-1185">Reference proteome</keyword>
<name>A0A8H3FLP6_9LECA</name>
<dbReference type="OrthoDB" id="2290221at2759"/>
<feature type="compositionally biased region" description="Low complexity" evidence="1">
    <location>
        <begin position="359"/>
        <end position="368"/>
    </location>
</feature>
<sequence>MNSSNYRSPGAFSPRTPTSPNIRPSRPATDDPSESDSSSSSQTTALSVSKTSPNQQSQGQLQAPRPRIYSTASSNASSASISNFSRPSLAHAHSELPFRKQSPLGPEKHRRQHSQGFFEPSLPSAQSVENAAMAKLTASQIAAQAAMQHQSASQHVRKRSQTVPSPQSPPEPAGGRRRPTPIHTATDASRRPSGGSSTPAQQYSNGSVGGPTAAATTAANAAFPRSTQLSPGLTTFDIPAEKEHKLKSERSKIKLFSKPKQLTLSSNKEADQKDKALPSPNKMGPPGPSGLSRMVNPSVTSLADSLSNAPSIYSSANASTSTLIPVDRQIANEKDKGHKHHFLSRQKNKLRDRMDDHTLSLSSASSNSRPIDPSAPQSLYSFAPASPGPSASSFSKSVSGLDLRHGGRALREKKKEEKASAANPSFDPRRPDAERSDWALPATQGSSAYAFLGPSGTGGPAVFGSGASSSYGSELPVEGGLQGFGISNMSPEDAWDFLKAKLLIIFQGEQLRMPVEDLNRLVSIHIQRCILNRTPTMITEDLRDLAQTGFISLDQTLRGIPDSRLIPHLASMWLFVYGKVLPYMQAVFLPLDLEFKGHGTLMKPQEAAEFWGADPGITDDVFGNEFDVRSMVLVSYRDNVILPRHDSLKAIFSRLSLDNAGVSLVNESPDTGAGRPGTAGSLDPGFASFNSQGSTVFGDAAGTRSRATSNLSAPELPPFGSPNVRRQAPPDSSQVTETVGRMLQCVSVLASVQSGDDPQRKMEALAKELKLNWLGRGRTGRNRKGFVGTRINPIPHGSSRSQAEQGEGRTVSVA</sequence>
<dbReference type="Proteomes" id="UP000664521">
    <property type="component" value="Unassembled WGS sequence"/>
</dbReference>
<evidence type="ECO:0000313" key="3">
    <source>
        <dbReference type="Proteomes" id="UP000664521"/>
    </source>
</evidence>
<dbReference type="Pfam" id="PF08539">
    <property type="entry name" value="HbrB"/>
    <property type="match status" value="1"/>
</dbReference>
<evidence type="ECO:0008006" key="4">
    <source>
        <dbReference type="Google" id="ProtNLM"/>
    </source>
</evidence>
<feature type="region of interest" description="Disordered" evidence="1">
    <location>
        <begin position="317"/>
        <end position="386"/>
    </location>
</feature>
<feature type="compositionally biased region" description="Basic and acidic residues" evidence="1">
    <location>
        <begin position="409"/>
        <end position="419"/>
    </location>
</feature>
<feature type="compositionally biased region" description="Basic and acidic residues" evidence="1">
    <location>
        <begin position="349"/>
        <end position="358"/>
    </location>
</feature>
<evidence type="ECO:0000256" key="1">
    <source>
        <dbReference type="SAM" id="MobiDB-lite"/>
    </source>
</evidence>
<feature type="region of interest" description="Disordered" evidence="1">
    <location>
        <begin position="697"/>
        <end position="733"/>
    </location>
</feature>
<dbReference type="PANTHER" id="PTHR32428">
    <property type="entry name" value="TARGET OF RAPAMYCIN COMPLEX 2 SUBUNIT BIT61-RELATED"/>
    <property type="match status" value="1"/>
</dbReference>
<comment type="caution">
    <text evidence="2">The sequence shown here is derived from an EMBL/GenBank/DDBJ whole genome shotgun (WGS) entry which is preliminary data.</text>
</comment>
<dbReference type="PANTHER" id="PTHR32428:SF2">
    <property type="entry name" value="TARGET OF RAPAMYCIN COMPLEX 2 SUBUNIT BIT61-RELATED"/>
    <property type="match status" value="1"/>
</dbReference>
<feature type="region of interest" description="Disordered" evidence="1">
    <location>
        <begin position="409"/>
        <end position="434"/>
    </location>
</feature>
<accession>A0A8H3FLP6</accession>
<feature type="compositionally biased region" description="Polar residues" evidence="1">
    <location>
        <begin position="50"/>
        <end position="61"/>
    </location>
</feature>
<feature type="region of interest" description="Disordered" evidence="1">
    <location>
        <begin position="1"/>
        <end position="125"/>
    </location>
</feature>
<dbReference type="InterPro" id="IPR013745">
    <property type="entry name" value="Bit61/PRR5"/>
</dbReference>
<feature type="compositionally biased region" description="Low complexity" evidence="1">
    <location>
        <begin position="35"/>
        <end position="49"/>
    </location>
</feature>
<evidence type="ECO:0000313" key="2">
    <source>
        <dbReference type="EMBL" id="CAF9926839.1"/>
    </source>
</evidence>
<dbReference type="GO" id="GO:0038203">
    <property type="term" value="P:TORC2 signaling"/>
    <property type="evidence" value="ECO:0007669"/>
    <property type="project" value="TreeGrafter"/>
</dbReference>
<feature type="compositionally biased region" description="Low complexity" evidence="1">
    <location>
        <begin position="212"/>
        <end position="222"/>
    </location>
</feature>
<feature type="compositionally biased region" description="Low complexity" evidence="1">
    <location>
        <begin position="141"/>
        <end position="154"/>
    </location>
</feature>
<feature type="compositionally biased region" description="Low complexity" evidence="1">
    <location>
        <begin position="70"/>
        <end position="88"/>
    </location>
</feature>
<protein>
    <recommendedName>
        <fullName evidence="4">HbrB-like protein</fullName>
    </recommendedName>
</protein>
<dbReference type="GO" id="GO:0031932">
    <property type="term" value="C:TORC2 complex"/>
    <property type="evidence" value="ECO:0007669"/>
    <property type="project" value="TreeGrafter"/>
</dbReference>
<feature type="region of interest" description="Disordered" evidence="1">
    <location>
        <begin position="141"/>
        <end position="296"/>
    </location>
</feature>
<feature type="compositionally biased region" description="Basic and acidic residues" evidence="1">
    <location>
        <begin position="239"/>
        <end position="252"/>
    </location>
</feature>
<proteinExistence type="predicted"/>
<feature type="compositionally biased region" description="Polar residues" evidence="1">
    <location>
        <begin position="194"/>
        <end position="206"/>
    </location>
</feature>